<reference evidence="1 2" key="1">
    <citation type="submission" date="2019-02" db="EMBL/GenBank/DDBJ databases">
        <title>Deep-cultivation of Planctomycetes and their phenomic and genomic characterization uncovers novel biology.</title>
        <authorList>
            <person name="Wiegand S."/>
            <person name="Jogler M."/>
            <person name="Boedeker C."/>
            <person name="Pinto D."/>
            <person name="Vollmers J."/>
            <person name="Rivas-Marin E."/>
            <person name="Kohn T."/>
            <person name="Peeters S.H."/>
            <person name="Heuer A."/>
            <person name="Rast P."/>
            <person name="Oberbeckmann S."/>
            <person name="Bunk B."/>
            <person name="Jeske O."/>
            <person name="Meyerdierks A."/>
            <person name="Storesund J.E."/>
            <person name="Kallscheuer N."/>
            <person name="Luecker S."/>
            <person name="Lage O.M."/>
            <person name="Pohl T."/>
            <person name="Merkel B.J."/>
            <person name="Hornburger P."/>
            <person name="Mueller R.-W."/>
            <person name="Bruemmer F."/>
            <person name="Labrenz M."/>
            <person name="Spormann A.M."/>
            <person name="Op den Camp H."/>
            <person name="Overmann J."/>
            <person name="Amann R."/>
            <person name="Jetten M.S.M."/>
            <person name="Mascher T."/>
            <person name="Medema M.H."/>
            <person name="Devos D.P."/>
            <person name="Kaster A.-K."/>
            <person name="Ovreas L."/>
            <person name="Rohde M."/>
            <person name="Galperin M.Y."/>
            <person name="Jogler C."/>
        </authorList>
    </citation>
    <scope>NUCLEOTIDE SEQUENCE [LARGE SCALE GENOMIC DNA]</scope>
    <source>
        <strain evidence="1 2">Pan216</strain>
    </source>
</reference>
<organism evidence="1 2">
    <name type="scientific">Kolteria novifilia</name>
    <dbReference type="NCBI Taxonomy" id="2527975"/>
    <lineage>
        <taxon>Bacteria</taxon>
        <taxon>Pseudomonadati</taxon>
        <taxon>Planctomycetota</taxon>
        <taxon>Planctomycetia</taxon>
        <taxon>Kolteriales</taxon>
        <taxon>Kolteriaceae</taxon>
        <taxon>Kolteria</taxon>
    </lineage>
</organism>
<evidence type="ECO:0008006" key="3">
    <source>
        <dbReference type="Google" id="ProtNLM"/>
    </source>
</evidence>
<dbReference type="KEGG" id="knv:Pan216_51400"/>
<evidence type="ECO:0000313" key="2">
    <source>
        <dbReference type="Proteomes" id="UP000317093"/>
    </source>
</evidence>
<sequence>MDDQYFGLSVDRLPLDHHVDHPILNRDLEPLAPAGQRIDRDVVQRLRLDGNDQVFVHLEDRKRWGLSLVFAKTPSGRPAIMPTRKTFSADSMANVAPELVEHVQEILASPDPGATDDRREEARYSIAAPVPVQELTDHMTPLGRPYLAVLRDVSSKGLSIYHVKDVVVRHFLVEVEMKGETQQLLAETVRCRRTGKFHEVGGKFVAKLS</sequence>
<dbReference type="Proteomes" id="UP000317093">
    <property type="component" value="Chromosome"/>
</dbReference>
<protein>
    <recommendedName>
        <fullName evidence="3">PilZ domain-containing protein</fullName>
    </recommendedName>
</protein>
<dbReference type="AlphaFoldDB" id="A0A518BB94"/>
<proteinExistence type="predicted"/>
<name>A0A518BB94_9BACT</name>
<accession>A0A518BB94</accession>
<dbReference type="EMBL" id="CP036279">
    <property type="protein sequence ID" value="QDU64251.1"/>
    <property type="molecule type" value="Genomic_DNA"/>
</dbReference>
<gene>
    <name evidence="1" type="ORF">Pan216_51400</name>
</gene>
<evidence type="ECO:0000313" key="1">
    <source>
        <dbReference type="EMBL" id="QDU64251.1"/>
    </source>
</evidence>
<keyword evidence="2" id="KW-1185">Reference proteome</keyword>